<accession>A0A3B0SCT4</accession>
<dbReference type="EMBL" id="UOED01000087">
    <property type="protein sequence ID" value="VAV94163.1"/>
    <property type="molecule type" value="Genomic_DNA"/>
</dbReference>
<dbReference type="GO" id="GO:0008889">
    <property type="term" value="F:glycerophosphodiester phosphodiesterase activity"/>
    <property type="evidence" value="ECO:0007669"/>
    <property type="project" value="UniProtKB-EC"/>
</dbReference>
<dbReference type="Gene3D" id="3.20.20.190">
    <property type="entry name" value="Phosphatidylinositol (PI) phosphodiesterase"/>
    <property type="match status" value="1"/>
</dbReference>
<dbReference type="SUPFAM" id="SSF51695">
    <property type="entry name" value="PLC-like phosphodiesterases"/>
    <property type="match status" value="1"/>
</dbReference>
<dbReference type="PANTHER" id="PTHR46211">
    <property type="entry name" value="GLYCEROPHOSPHORYL DIESTER PHOSPHODIESTERASE"/>
    <property type="match status" value="1"/>
</dbReference>
<name>A0A3B0SCT4_9ZZZZ</name>
<feature type="domain" description="GP-PDE" evidence="1">
    <location>
        <begin position="8"/>
        <end position="243"/>
    </location>
</feature>
<proteinExistence type="predicted"/>
<evidence type="ECO:0000259" key="1">
    <source>
        <dbReference type="PROSITE" id="PS51704"/>
    </source>
</evidence>
<protein>
    <submittedName>
        <fullName evidence="2">Glycerophosphoryl diester phosphodiesterase</fullName>
        <ecNumber evidence="2">3.1.4.46</ecNumber>
    </submittedName>
</protein>
<keyword evidence="2" id="KW-0378">Hydrolase</keyword>
<dbReference type="EC" id="3.1.4.46" evidence="2"/>
<gene>
    <name evidence="2" type="ORF">MNBD_ALPHA02-730</name>
</gene>
<sequence>MPLQWLTDTPFAHRGLHDPRTGHVENSLSAFQAAMTKGHGFELDILLSKDNKAMVFHDMDLERLTGRTGRIDDYTAEQLLSDFTLSGSQDVIPTLARLLSTTDGHYPILVEIKGDQGRSDDIAKAVYEDIQNFEGSLAIMSFYPDIVRWFQRNAPQIPRGLVATTRNDGEMPDGYFTADKQISLIEELAVDFIAYDIQALPNEVTKYCRAKDIPVLTWTVRSAELYQKARQHTDNIIYENLDL</sequence>
<dbReference type="GO" id="GO:0006629">
    <property type="term" value="P:lipid metabolic process"/>
    <property type="evidence" value="ECO:0007669"/>
    <property type="project" value="InterPro"/>
</dbReference>
<dbReference type="PROSITE" id="PS51704">
    <property type="entry name" value="GP_PDE"/>
    <property type="match status" value="1"/>
</dbReference>
<dbReference type="InterPro" id="IPR017946">
    <property type="entry name" value="PLC-like_Pdiesterase_TIM-brl"/>
</dbReference>
<evidence type="ECO:0000313" key="2">
    <source>
        <dbReference type="EMBL" id="VAV94163.1"/>
    </source>
</evidence>
<dbReference type="InterPro" id="IPR030395">
    <property type="entry name" value="GP_PDE_dom"/>
</dbReference>
<dbReference type="AlphaFoldDB" id="A0A3B0SCT4"/>
<organism evidence="2">
    <name type="scientific">hydrothermal vent metagenome</name>
    <dbReference type="NCBI Taxonomy" id="652676"/>
    <lineage>
        <taxon>unclassified sequences</taxon>
        <taxon>metagenomes</taxon>
        <taxon>ecological metagenomes</taxon>
    </lineage>
</organism>
<dbReference type="Pfam" id="PF03009">
    <property type="entry name" value="GDPD"/>
    <property type="match status" value="1"/>
</dbReference>
<dbReference type="PANTHER" id="PTHR46211:SF1">
    <property type="entry name" value="GLYCEROPHOSPHODIESTER PHOSPHODIESTERASE, CYTOPLASMIC"/>
    <property type="match status" value="1"/>
</dbReference>
<reference evidence="2" key="1">
    <citation type="submission" date="2018-06" db="EMBL/GenBank/DDBJ databases">
        <authorList>
            <person name="Zhirakovskaya E."/>
        </authorList>
    </citation>
    <scope>NUCLEOTIDE SEQUENCE</scope>
</reference>